<reference evidence="10 11" key="1">
    <citation type="journal article" date="2020" name="ISME J.">
        <title>Uncovering the hidden diversity of litter-decomposition mechanisms in mushroom-forming fungi.</title>
        <authorList>
            <person name="Floudas D."/>
            <person name="Bentzer J."/>
            <person name="Ahren D."/>
            <person name="Johansson T."/>
            <person name="Persson P."/>
            <person name="Tunlid A."/>
        </authorList>
    </citation>
    <scope>NUCLEOTIDE SEQUENCE [LARGE SCALE GENOMIC DNA]</scope>
    <source>
        <strain evidence="10 11">CBS 406.79</strain>
    </source>
</reference>
<comment type="caution">
    <text evidence="10">The sequence shown here is derived from an EMBL/GenBank/DDBJ whole genome shotgun (WGS) entry which is preliminary data.</text>
</comment>
<evidence type="ECO:0000313" key="11">
    <source>
        <dbReference type="Proteomes" id="UP000518752"/>
    </source>
</evidence>
<protein>
    <recommendedName>
        <fullName evidence="4">Ribosome assembly protein 3</fullName>
    </recommendedName>
</protein>
<feature type="region of interest" description="Disordered" evidence="8">
    <location>
        <begin position="1"/>
        <end position="132"/>
    </location>
</feature>
<comment type="subcellular location">
    <subcellularLocation>
        <location evidence="2">Nucleus</location>
        <location evidence="2">Nucleolus</location>
    </subcellularLocation>
</comment>
<evidence type="ECO:0000256" key="2">
    <source>
        <dbReference type="ARBA" id="ARBA00004604"/>
    </source>
</evidence>
<feature type="compositionally biased region" description="Basic and acidic residues" evidence="8">
    <location>
        <begin position="122"/>
        <end position="132"/>
    </location>
</feature>
<dbReference type="Proteomes" id="UP000518752">
    <property type="component" value="Unassembled WGS sequence"/>
</dbReference>
<feature type="compositionally biased region" description="Polar residues" evidence="8">
    <location>
        <begin position="42"/>
        <end position="51"/>
    </location>
</feature>
<dbReference type="GO" id="GO:0005730">
    <property type="term" value="C:nucleolus"/>
    <property type="evidence" value="ECO:0007669"/>
    <property type="project" value="UniProtKB-SubCell"/>
</dbReference>
<evidence type="ECO:0000256" key="3">
    <source>
        <dbReference type="ARBA" id="ARBA00006256"/>
    </source>
</evidence>
<dbReference type="AlphaFoldDB" id="A0A8H5H2T7"/>
<name>A0A8H5H2T7_9AGAR</name>
<evidence type="ECO:0000256" key="8">
    <source>
        <dbReference type="SAM" id="MobiDB-lite"/>
    </source>
</evidence>
<evidence type="ECO:0000259" key="9">
    <source>
        <dbReference type="Pfam" id="PF14615"/>
    </source>
</evidence>
<gene>
    <name evidence="10" type="ORF">D9757_008509</name>
</gene>
<dbReference type="PANTHER" id="PTHR28127">
    <property type="entry name" value="RIBOSOME ASSEMBLY PROTEIN 3"/>
    <property type="match status" value="1"/>
</dbReference>
<keyword evidence="5" id="KW-0690">Ribosome biogenesis</keyword>
<feature type="domain" description="Ribosome-assembly protein 3 C-terminal" evidence="9">
    <location>
        <begin position="137"/>
        <end position="189"/>
    </location>
</feature>
<accession>A0A8H5H2T7</accession>
<evidence type="ECO:0000256" key="6">
    <source>
        <dbReference type="ARBA" id="ARBA00023242"/>
    </source>
</evidence>
<evidence type="ECO:0000256" key="1">
    <source>
        <dbReference type="ARBA" id="ARBA00003035"/>
    </source>
</evidence>
<dbReference type="PANTHER" id="PTHR28127:SF1">
    <property type="entry name" value="RIBOSOME ASSEMBLY PROTEIN 3"/>
    <property type="match status" value="1"/>
</dbReference>
<dbReference type="InterPro" id="IPR051898">
    <property type="entry name" value="Ribosome_Assembly_3"/>
</dbReference>
<evidence type="ECO:0000256" key="4">
    <source>
        <dbReference type="ARBA" id="ARBA00015339"/>
    </source>
</evidence>
<dbReference type="Pfam" id="PF14615">
    <property type="entry name" value="Rsa3"/>
    <property type="match status" value="1"/>
</dbReference>
<keyword evidence="7" id="KW-0687">Ribonucleoprotein</keyword>
<feature type="compositionally biased region" description="Low complexity" evidence="8">
    <location>
        <begin position="23"/>
        <end position="40"/>
    </location>
</feature>
<organism evidence="10 11">
    <name type="scientific">Collybiopsis confluens</name>
    <dbReference type="NCBI Taxonomy" id="2823264"/>
    <lineage>
        <taxon>Eukaryota</taxon>
        <taxon>Fungi</taxon>
        <taxon>Dikarya</taxon>
        <taxon>Basidiomycota</taxon>
        <taxon>Agaricomycotina</taxon>
        <taxon>Agaricomycetes</taxon>
        <taxon>Agaricomycetidae</taxon>
        <taxon>Agaricales</taxon>
        <taxon>Marasmiineae</taxon>
        <taxon>Omphalotaceae</taxon>
        <taxon>Collybiopsis</taxon>
    </lineage>
</organism>
<feature type="compositionally biased region" description="Pro residues" evidence="8">
    <location>
        <begin position="82"/>
        <end position="99"/>
    </location>
</feature>
<dbReference type="GO" id="GO:0030687">
    <property type="term" value="C:preribosome, large subunit precursor"/>
    <property type="evidence" value="ECO:0007669"/>
    <property type="project" value="TreeGrafter"/>
</dbReference>
<comment type="function">
    <text evidence="1">Required for efficient biogenesis of the 60S ribosomal subunit.</text>
</comment>
<keyword evidence="6" id="KW-0539">Nucleus</keyword>
<comment type="similarity">
    <text evidence="3">Belongs to the RSA3 family.</text>
</comment>
<dbReference type="InterPro" id="IPR028217">
    <property type="entry name" value="Rsa3_C"/>
</dbReference>
<sequence>MTSAAAAPRKRPNRNRKRKRRAASVASSSSSSSGDSSDSSSENESIIQTTVPAPANVESSSASSSSSDSDDSDDNEPRSRTQPPPPTRLRSPSPGPIPPSAVRIPSFLPERQAKDDDVEMSSSKEKDDSESALQEKFRQFWMSSIVDGFKDDLDVIRKARFFFSFDPTFTPSKLSVLIDSLAAGAEIYSSQPLSGRREASDMDIILEQ</sequence>
<feature type="compositionally biased region" description="Basic residues" evidence="8">
    <location>
        <begin position="8"/>
        <end position="22"/>
    </location>
</feature>
<proteinExistence type="inferred from homology"/>
<dbReference type="OrthoDB" id="69550at2759"/>
<keyword evidence="11" id="KW-1185">Reference proteome</keyword>
<evidence type="ECO:0000256" key="5">
    <source>
        <dbReference type="ARBA" id="ARBA00022517"/>
    </source>
</evidence>
<evidence type="ECO:0000256" key="7">
    <source>
        <dbReference type="ARBA" id="ARBA00023274"/>
    </source>
</evidence>
<evidence type="ECO:0000313" key="10">
    <source>
        <dbReference type="EMBL" id="KAF5375632.1"/>
    </source>
</evidence>
<dbReference type="GO" id="GO:0000027">
    <property type="term" value="P:ribosomal large subunit assembly"/>
    <property type="evidence" value="ECO:0007669"/>
    <property type="project" value="TreeGrafter"/>
</dbReference>
<dbReference type="EMBL" id="JAACJN010000096">
    <property type="protein sequence ID" value="KAF5375632.1"/>
    <property type="molecule type" value="Genomic_DNA"/>
</dbReference>